<feature type="compositionally biased region" description="Basic and acidic residues" evidence="1">
    <location>
        <begin position="348"/>
        <end position="362"/>
    </location>
</feature>
<evidence type="ECO:0000313" key="3">
    <source>
        <dbReference type="Proteomes" id="UP000504607"/>
    </source>
</evidence>
<reference evidence="4" key="1">
    <citation type="submission" date="2025-08" db="UniProtKB">
        <authorList>
            <consortium name="RefSeq"/>
        </authorList>
    </citation>
    <scope>IDENTIFICATION</scope>
</reference>
<sequence length="381" mass="41716">MSSTTGGGGCDPTPPPFPFSFHLLEVTVVSAQDLFANSRSMRTYAVAWIDPAHKLRTRLDAAGHTEPTWNDKFVFRLDDAILRSDTAAVTVNIFAARPRFLPGSDNLIGTARALLSTLRPSTTTRFVAVQVRRPQSLRPQGILNLGVSLLDAYVRSFPIFAELASDGAPSAIVCNNAPKNKKARPSVDRDGAAVQSKLDQWRSELPPVSDEERMALEAKLAKWRAELPPFPQKERAELDAKLAQWSSEMPPVPAADAKSEKGRRELPPVPIGREHVAIESKLARSPALDEERVALEAKLAQWRSELPPVPRRERAAEAESKGRSELPPPPTDREGAAVELKLAKWREELPAVAGGEEKEKGGDGSGGECRMQRRRSIGRLA</sequence>
<evidence type="ECO:0000313" key="4">
    <source>
        <dbReference type="RefSeq" id="XP_029120163.1"/>
    </source>
</evidence>
<dbReference type="PROSITE" id="PS50004">
    <property type="entry name" value="C2"/>
    <property type="match status" value="1"/>
</dbReference>
<dbReference type="AlphaFoldDB" id="A0A8N4IFQ2"/>
<dbReference type="InterPro" id="IPR000008">
    <property type="entry name" value="C2_dom"/>
</dbReference>
<dbReference type="PANTHER" id="PTHR32246">
    <property type="entry name" value="INGRESSION PROTEIN FIC1"/>
    <property type="match status" value="1"/>
</dbReference>
<evidence type="ECO:0000256" key="1">
    <source>
        <dbReference type="SAM" id="MobiDB-lite"/>
    </source>
</evidence>
<dbReference type="InterPro" id="IPR035892">
    <property type="entry name" value="C2_domain_sf"/>
</dbReference>
<dbReference type="Pfam" id="PF00168">
    <property type="entry name" value="C2"/>
    <property type="match status" value="1"/>
</dbReference>
<dbReference type="KEGG" id="egu:105044249"/>
<dbReference type="RefSeq" id="XP_029120163.1">
    <property type="nucleotide sequence ID" value="XM_029264330.1"/>
</dbReference>
<feature type="region of interest" description="Disordered" evidence="1">
    <location>
        <begin position="247"/>
        <end position="272"/>
    </location>
</feature>
<feature type="non-terminal residue" evidence="4">
    <location>
        <position position="381"/>
    </location>
</feature>
<protein>
    <submittedName>
        <fullName evidence="4">Uncharacterized protein LOC105044249</fullName>
    </submittedName>
</protein>
<dbReference type="Proteomes" id="UP000504607">
    <property type="component" value="Chromosome 4"/>
</dbReference>
<accession>A0A8N4IFQ2</accession>
<gene>
    <name evidence="4" type="primary">LOC105044249</name>
</gene>
<feature type="region of interest" description="Disordered" evidence="1">
    <location>
        <begin position="348"/>
        <end position="381"/>
    </location>
</feature>
<dbReference type="OrthoDB" id="1909968at2759"/>
<dbReference type="GO" id="GO:0006952">
    <property type="term" value="P:defense response"/>
    <property type="evidence" value="ECO:0007669"/>
    <property type="project" value="InterPro"/>
</dbReference>
<feature type="compositionally biased region" description="Basic and acidic residues" evidence="1">
    <location>
        <begin position="310"/>
        <end position="324"/>
    </location>
</feature>
<evidence type="ECO:0000259" key="2">
    <source>
        <dbReference type="PROSITE" id="PS50004"/>
    </source>
</evidence>
<feature type="domain" description="C2" evidence="2">
    <location>
        <begin position="11"/>
        <end position="128"/>
    </location>
</feature>
<proteinExistence type="predicted"/>
<feature type="compositionally biased region" description="Basic residues" evidence="1">
    <location>
        <begin position="372"/>
        <end position="381"/>
    </location>
</feature>
<keyword evidence="3" id="KW-1185">Reference proteome</keyword>
<dbReference type="InterPro" id="IPR044750">
    <property type="entry name" value="C2_SRC2/BAP"/>
</dbReference>
<feature type="compositionally biased region" description="Basic and acidic residues" evidence="1">
    <location>
        <begin position="257"/>
        <end position="272"/>
    </location>
</feature>
<feature type="region of interest" description="Disordered" evidence="1">
    <location>
        <begin position="300"/>
        <end position="335"/>
    </location>
</feature>
<dbReference type="SUPFAM" id="SSF49562">
    <property type="entry name" value="C2 domain (Calcium/lipid-binding domain, CaLB)"/>
    <property type="match status" value="1"/>
</dbReference>
<dbReference type="PANTHER" id="PTHR32246:SF143">
    <property type="entry name" value="CALCIUM-DEPENDENT LIPID-BINDING (CALB DOMAIN) FAMILY PROTEIN"/>
    <property type="match status" value="1"/>
</dbReference>
<dbReference type="SMART" id="SM00239">
    <property type="entry name" value="C2"/>
    <property type="match status" value="1"/>
</dbReference>
<dbReference type="CDD" id="cd04051">
    <property type="entry name" value="C2_SRC2_like"/>
    <property type="match status" value="1"/>
</dbReference>
<organism evidence="3 4">
    <name type="scientific">Elaeis guineensis var. tenera</name>
    <name type="common">Oil palm</name>
    <dbReference type="NCBI Taxonomy" id="51953"/>
    <lineage>
        <taxon>Eukaryota</taxon>
        <taxon>Viridiplantae</taxon>
        <taxon>Streptophyta</taxon>
        <taxon>Embryophyta</taxon>
        <taxon>Tracheophyta</taxon>
        <taxon>Spermatophyta</taxon>
        <taxon>Magnoliopsida</taxon>
        <taxon>Liliopsida</taxon>
        <taxon>Arecaceae</taxon>
        <taxon>Arecoideae</taxon>
        <taxon>Cocoseae</taxon>
        <taxon>Elaeidinae</taxon>
        <taxon>Elaeis</taxon>
    </lineage>
</organism>
<name>A0A8N4IFQ2_ELAGV</name>
<dbReference type="Gene3D" id="2.60.40.150">
    <property type="entry name" value="C2 domain"/>
    <property type="match status" value="1"/>
</dbReference>